<organism evidence="2 3">
    <name type="scientific">Papaver somniferum</name>
    <name type="common">Opium poppy</name>
    <dbReference type="NCBI Taxonomy" id="3469"/>
    <lineage>
        <taxon>Eukaryota</taxon>
        <taxon>Viridiplantae</taxon>
        <taxon>Streptophyta</taxon>
        <taxon>Embryophyta</taxon>
        <taxon>Tracheophyta</taxon>
        <taxon>Spermatophyta</taxon>
        <taxon>Magnoliopsida</taxon>
        <taxon>Ranunculales</taxon>
        <taxon>Papaveraceae</taxon>
        <taxon>Papaveroideae</taxon>
        <taxon>Papaver</taxon>
    </lineage>
</organism>
<dbReference type="PANTHER" id="PTHR34461:SF2">
    <property type="entry name" value="EXPRESSED PROTEIN"/>
    <property type="match status" value="1"/>
</dbReference>
<sequence>MELNGSSGVHYIQAIMGGLVSKIINVNSLGRPTLKFKPLKSIYESEDSNNKQRKAAISGSPFRSDRFRTEMVSDFEEIIPADISLGEIKRRCKAKRRKLTEMENHDKNTCFFPTDTSIEISYTDEQRKEDEADLEEPISSLKLKLSKKKLKQSCFQKCVFTSPVSQEAFPENIPHSPKESLETVERIHTHSDVKVESFKSLNDLVSLADGSTSMSDFDTGSPGFLSHEVPRWLNGDSEEQTSSAKASSTSLCIVHEPIDIKSEPLGTDANVVSVADSYLFMSMDLGEDKYHIPSTVNGNELRSRRFTFVTEEAPSCVINDEVLFECLETGASTILIKESSNAVNEEPFGPVELVMPLCFSRDDVRIVKETTDVELPQLSSRDYLSSPVLESENKGLSIIDAEIVEGMTDVELLQIRSQDSLSSPVFESENGGPCMIDADIVAGITDVELPQINSQDYPSSPVLLEFKNEGLSVSDADIIKGFTDVELQQFSSHDSSSKKGLSRSDAEIVKGVTDVELHPQNSQDSPSPPELDSKNEILSLSDAEIVGIIDVELQLLSSYDSPSYPELQSKNEGDVARPIPARAELGAIEDSFCIPENKFEHDSIFGCPILPCNKTEVVSERIHPGDEICRSGLEESCTKGITCLVDIDTVTQMSESEQIAAGCDGSNSEIIGESDSKEDQPLITEDNVVNAGISYMSSQNSTPCSSLGTDSDSVGHHHSPTVQPVEKCSSPATAEPVTDVDEVLDCSTVTSPDAINRVAVMEDLEDNHGRKLDYPPKRLFSARKAISPSSQEKLLQAVDADELYDKIKPSRIRIIGPKVKMNPDGVLKKRKMMKNGSAQLVPKGILKAPNVSFMVPRHCSEGASIQTCADKAVSFTQRQMHDIEVLATKLMKQLKSMKEIVEQSLLVETLQTDSCSSTQLRYTVDKMRMATENAAEAEETTKKWLSMMSKDCNRFCKILKTTELKAAAAASSSPSSNEVHRKRRKITFADETGGNLCHVKIFKDDHESLLGPESETAI</sequence>
<dbReference type="AlphaFoldDB" id="A0A4Y7I8U1"/>
<evidence type="ECO:0000313" key="3">
    <source>
        <dbReference type="Proteomes" id="UP000316621"/>
    </source>
</evidence>
<reference evidence="2 3" key="1">
    <citation type="journal article" date="2018" name="Science">
        <title>The opium poppy genome and morphinan production.</title>
        <authorList>
            <person name="Guo L."/>
            <person name="Winzer T."/>
            <person name="Yang X."/>
            <person name="Li Y."/>
            <person name="Ning Z."/>
            <person name="He Z."/>
            <person name="Teodor R."/>
            <person name="Lu Y."/>
            <person name="Bowser T.A."/>
            <person name="Graham I.A."/>
            <person name="Ye K."/>
        </authorList>
    </citation>
    <scope>NUCLEOTIDE SEQUENCE [LARGE SCALE GENOMIC DNA]</scope>
    <source>
        <strain evidence="3">cv. HN1</strain>
        <tissue evidence="2">Leaves</tissue>
    </source>
</reference>
<dbReference type="PANTHER" id="PTHR34461">
    <property type="entry name" value="EXPRESSED PROTEIN"/>
    <property type="match status" value="1"/>
</dbReference>
<feature type="compositionally biased region" description="Polar residues" evidence="1">
    <location>
        <begin position="700"/>
        <end position="712"/>
    </location>
</feature>
<dbReference type="EMBL" id="CM010715">
    <property type="protein sequence ID" value="RZC45244.1"/>
    <property type="molecule type" value="Genomic_DNA"/>
</dbReference>
<protein>
    <submittedName>
        <fullName evidence="2">Uncharacterized protein</fullName>
    </submittedName>
</protein>
<evidence type="ECO:0000256" key="1">
    <source>
        <dbReference type="SAM" id="MobiDB-lite"/>
    </source>
</evidence>
<evidence type="ECO:0000313" key="2">
    <source>
        <dbReference type="EMBL" id="RZC45244.1"/>
    </source>
</evidence>
<dbReference type="Gramene" id="RZC45244">
    <property type="protein sequence ID" value="RZC45244"/>
    <property type="gene ID" value="C5167_038202"/>
</dbReference>
<dbReference type="STRING" id="3469.A0A4Y7I8U1"/>
<feature type="region of interest" description="Disordered" evidence="1">
    <location>
        <begin position="700"/>
        <end position="732"/>
    </location>
</feature>
<accession>A0A4Y7I8U1</accession>
<name>A0A4Y7I8U1_PAPSO</name>
<proteinExistence type="predicted"/>
<gene>
    <name evidence="2" type="ORF">C5167_038202</name>
</gene>
<keyword evidence="3" id="KW-1185">Reference proteome</keyword>
<dbReference type="Proteomes" id="UP000316621">
    <property type="component" value="Chromosome 1"/>
</dbReference>